<comment type="function">
    <text evidence="15">Dual chitinase/transglycosylase that plays a role in cell wall architecture. Chitinase and transglycosylase activities are coupled. Required for the polysaccharide cross-linking at the septa and the cell wall. More specifically, transfers chitin to 1,6-beta-glucan in the cell wall.</text>
</comment>
<keyword evidence="17" id="KW-1015">Disulfide bond</keyword>
<keyword evidence="22" id="KW-1185">Reference proteome</keyword>
<evidence type="ECO:0000259" key="20">
    <source>
        <dbReference type="PROSITE" id="PS51762"/>
    </source>
</evidence>
<reference evidence="21" key="1">
    <citation type="journal article" date="2020" name="Stud. Mycol.">
        <title>101 Dothideomycetes genomes: a test case for predicting lifestyles and emergence of pathogens.</title>
        <authorList>
            <person name="Haridas S."/>
            <person name="Albert R."/>
            <person name="Binder M."/>
            <person name="Bloem J."/>
            <person name="Labutti K."/>
            <person name="Salamov A."/>
            <person name="Andreopoulos B."/>
            <person name="Baker S."/>
            <person name="Barry K."/>
            <person name="Bills G."/>
            <person name="Bluhm B."/>
            <person name="Cannon C."/>
            <person name="Castanera R."/>
            <person name="Culley D."/>
            <person name="Daum C."/>
            <person name="Ezra D."/>
            <person name="Gonzalez J."/>
            <person name="Henrissat B."/>
            <person name="Kuo A."/>
            <person name="Liang C."/>
            <person name="Lipzen A."/>
            <person name="Lutzoni F."/>
            <person name="Magnuson J."/>
            <person name="Mondo S."/>
            <person name="Nolan M."/>
            <person name="Ohm R."/>
            <person name="Pangilinan J."/>
            <person name="Park H.-J."/>
            <person name="Ramirez L."/>
            <person name="Alfaro M."/>
            <person name="Sun H."/>
            <person name="Tritt A."/>
            <person name="Yoshinaga Y."/>
            <person name="Zwiers L.-H."/>
            <person name="Turgeon B."/>
            <person name="Goodwin S."/>
            <person name="Spatafora J."/>
            <person name="Crous P."/>
            <person name="Grigoriev I."/>
        </authorList>
    </citation>
    <scope>NUCLEOTIDE SEQUENCE</scope>
    <source>
        <strain evidence="21">CBS 110217</strain>
    </source>
</reference>
<evidence type="ECO:0000256" key="7">
    <source>
        <dbReference type="ARBA" id="ARBA00022729"/>
    </source>
</evidence>
<evidence type="ECO:0000256" key="18">
    <source>
        <dbReference type="SAM" id="MobiDB-lite"/>
    </source>
</evidence>
<evidence type="ECO:0000256" key="1">
    <source>
        <dbReference type="ARBA" id="ARBA00000822"/>
    </source>
</evidence>
<dbReference type="PANTHER" id="PTHR10963">
    <property type="entry name" value="GLYCOSYL HYDROLASE-RELATED"/>
    <property type="match status" value="1"/>
</dbReference>
<dbReference type="EC" id="3.2.1.14" evidence="3"/>
<accession>A0A9P4H1K4</accession>
<keyword evidence="8" id="KW-0378">Hydrolase</keyword>
<evidence type="ECO:0000256" key="9">
    <source>
        <dbReference type="ARBA" id="ARBA00023136"/>
    </source>
</evidence>
<comment type="subcellular location">
    <subcellularLocation>
        <location evidence="2">Membrane</location>
        <topology evidence="2">Lipid-anchor</topology>
        <topology evidence="2">GPI-anchor</topology>
    </subcellularLocation>
</comment>
<organism evidence="21 22">
    <name type="scientific">Setomelanomma holmii</name>
    <dbReference type="NCBI Taxonomy" id="210430"/>
    <lineage>
        <taxon>Eukaryota</taxon>
        <taxon>Fungi</taxon>
        <taxon>Dikarya</taxon>
        <taxon>Ascomycota</taxon>
        <taxon>Pezizomycotina</taxon>
        <taxon>Dothideomycetes</taxon>
        <taxon>Pleosporomycetidae</taxon>
        <taxon>Pleosporales</taxon>
        <taxon>Pleosporineae</taxon>
        <taxon>Phaeosphaeriaceae</taxon>
        <taxon>Setomelanomma</taxon>
    </lineage>
</organism>
<evidence type="ECO:0000256" key="10">
    <source>
        <dbReference type="ARBA" id="ARBA00023180"/>
    </source>
</evidence>
<keyword evidence="13" id="KW-0961">Cell wall biogenesis/degradation</keyword>
<keyword evidence="10" id="KW-0325">Glycoprotein</keyword>
<dbReference type="GO" id="GO:0008843">
    <property type="term" value="F:endochitinase activity"/>
    <property type="evidence" value="ECO:0007669"/>
    <property type="project" value="UniProtKB-EC"/>
</dbReference>
<keyword evidence="12" id="KW-0326">Glycosidase</keyword>
<sequence length="336" mass="35747">MEFARLGSSILRIVLLYATLTLAQTSTSCNPTEKSCPADTALSSSTYTHDFTTGGADSTNWNVTAGSVTYGSSGAKFIINKSGDAPTIQSKWYIFFGRVSFHIRAASGTGIVSSAIVESDDLDEVDWEWIGGSSTKVQSNYFGKGNTTSYDRAVWYDMTNTQSTSHNYTITWTSSATTWYVDGTAIRTLNYADAVSGKNYPQTPMNIRIGIWAGGDSGNSEGTIEWAGGETDYDNGPFTMYLEKVEVVNDNPGGSYVYGDQTGDYDSIKVEDGESTSTSAGASAAKTTSATGTSKEPGSATSTLSGMWWTASAEAVKASAQASDADLVRGPHRKTQ</sequence>
<dbReference type="InterPro" id="IPR050546">
    <property type="entry name" value="Glycosyl_Hydrlase_16"/>
</dbReference>
<feature type="compositionally biased region" description="Low complexity" evidence="18">
    <location>
        <begin position="275"/>
        <end position="295"/>
    </location>
</feature>
<dbReference type="AlphaFoldDB" id="A0A9P4H1K4"/>
<evidence type="ECO:0000256" key="13">
    <source>
        <dbReference type="ARBA" id="ARBA00023316"/>
    </source>
</evidence>
<dbReference type="GO" id="GO:0098552">
    <property type="term" value="C:side of membrane"/>
    <property type="evidence" value="ECO:0007669"/>
    <property type="project" value="UniProtKB-KW"/>
</dbReference>
<feature type="signal peptide" evidence="19">
    <location>
        <begin position="1"/>
        <end position="23"/>
    </location>
</feature>
<evidence type="ECO:0000256" key="15">
    <source>
        <dbReference type="ARBA" id="ARBA00093308"/>
    </source>
</evidence>
<keyword evidence="7 19" id="KW-0732">Signal</keyword>
<keyword evidence="5" id="KW-0328">Glycosyltransferase</keyword>
<keyword evidence="6" id="KW-0808">Transferase</keyword>
<comment type="caution">
    <text evidence="21">The sequence shown here is derived from an EMBL/GenBank/DDBJ whole genome shotgun (WGS) entry which is preliminary data.</text>
</comment>
<dbReference type="GO" id="GO:0005975">
    <property type="term" value="P:carbohydrate metabolic process"/>
    <property type="evidence" value="ECO:0007669"/>
    <property type="project" value="InterPro"/>
</dbReference>
<dbReference type="GO" id="GO:0009277">
    <property type="term" value="C:fungal-type cell wall"/>
    <property type="evidence" value="ECO:0007669"/>
    <property type="project" value="TreeGrafter"/>
</dbReference>
<dbReference type="PIRSF" id="PIRSF037299">
    <property type="entry name" value="Glycosidase_CRH1_prd"/>
    <property type="match status" value="1"/>
</dbReference>
<dbReference type="CDD" id="cd02183">
    <property type="entry name" value="GH16_fungal_CRH1_transglycosylase"/>
    <property type="match status" value="1"/>
</dbReference>
<dbReference type="PANTHER" id="PTHR10963:SF27">
    <property type="entry name" value="GLYCOSIDASE-RELATED"/>
    <property type="match status" value="1"/>
</dbReference>
<dbReference type="InterPro" id="IPR013320">
    <property type="entry name" value="ConA-like_dom_sf"/>
</dbReference>
<proteinExistence type="inferred from homology"/>
<evidence type="ECO:0000256" key="2">
    <source>
        <dbReference type="ARBA" id="ARBA00004589"/>
    </source>
</evidence>
<dbReference type="GO" id="GO:0031505">
    <property type="term" value="P:fungal-type cell wall organization"/>
    <property type="evidence" value="ECO:0007669"/>
    <property type="project" value="TreeGrafter"/>
</dbReference>
<evidence type="ECO:0000256" key="11">
    <source>
        <dbReference type="ARBA" id="ARBA00023288"/>
    </source>
</evidence>
<keyword evidence="11" id="KW-0449">Lipoprotein</keyword>
<feature type="disulfide bond" evidence="17">
    <location>
        <begin position="29"/>
        <end position="36"/>
    </location>
</feature>
<gene>
    <name evidence="21" type="ORF">EK21DRAFT_103576</name>
</gene>
<evidence type="ECO:0000256" key="17">
    <source>
        <dbReference type="PIRSR" id="PIRSR037299-2"/>
    </source>
</evidence>
<feature type="active site" description="Proton donor" evidence="16">
    <location>
        <position position="128"/>
    </location>
</feature>
<dbReference type="InterPro" id="IPR000757">
    <property type="entry name" value="Beta-glucanase-like"/>
</dbReference>
<evidence type="ECO:0000313" key="22">
    <source>
        <dbReference type="Proteomes" id="UP000799777"/>
    </source>
</evidence>
<evidence type="ECO:0000256" key="19">
    <source>
        <dbReference type="SAM" id="SignalP"/>
    </source>
</evidence>
<dbReference type="SUPFAM" id="SSF49899">
    <property type="entry name" value="Concanavalin A-like lectins/glucanases"/>
    <property type="match status" value="1"/>
</dbReference>
<keyword evidence="9" id="KW-0472">Membrane</keyword>
<feature type="domain" description="GH16" evidence="20">
    <location>
        <begin position="25"/>
        <end position="253"/>
    </location>
</feature>
<evidence type="ECO:0000256" key="3">
    <source>
        <dbReference type="ARBA" id="ARBA00012729"/>
    </source>
</evidence>
<evidence type="ECO:0000256" key="12">
    <source>
        <dbReference type="ARBA" id="ARBA00023295"/>
    </source>
</evidence>
<dbReference type="Pfam" id="PF00722">
    <property type="entry name" value="Glyco_hydro_16"/>
    <property type="match status" value="1"/>
</dbReference>
<evidence type="ECO:0000256" key="8">
    <source>
        <dbReference type="ARBA" id="ARBA00022801"/>
    </source>
</evidence>
<dbReference type="FunFam" id="2.60.120.200:FF:000152">
    <property type="entry name" value="Cell wall glucanase"/>
    <property type="match status" value="1"/>
</dbReference>
<evidence type="ECO:0000256" key="5">
    <source>
        <dbReference type="ARBA" id="ARBA00022676"/>
    </source>
</evidence>
<protein>
    <recommendedName>
        <fullName evidence="3">chitinase</fullName>
        <ecNumber evidence="3">3.2.1.14</ecNumber>
    </recommendedName>
</protein>
<dbReference type="Gene3D" id="2.60.120.200">
    <property type="match status" value="1"/>
</dbReference>
<evidence type="ECO:0000256" key="14">
    <source>
        <dbReference type="ARBA" id="ARBA00038074"/>
    </source>
</evidence>
<evidence type="ECO:0000256" key="16">
    <source>
        <dbReference type="PIRSR" id="PIRSR037299-1"/>
    </source>
</evidence>
<dbReference type="EMBL" id="ML978253">
    <property type="protein sequence ID" value="KAF2025930.1"/>
    <property type="molecule type" value="Genomic_DNA"/>
</dbReference>
<dbReference type="InterPro" id="IPR017168">
    <property type="entry name" value="CHR-like"/>
</dbReference>
<feature type="active site" description="Nucleophile" evidence="16">
    <location>
        <position position="124"/>
    </location>
</feature>
<dbReference type="GO" id="GO:0016757">
    <property type="term" value="F:glycosyltransferase activity"/>
    <property type="evidence" value="ECO:0007669"/>
    <property type="project" value="UniProtKB-KW"/>
</dbReference>
<comment type="catalytic activity">
    <reaction evidence="1">
        <text>Random endo-hydrolysis of N-acetyl-beta-D-glucosaminide (1-&gt;4)-beta-linkages in chitin and chitodextrins.</text>
        <dbReference type="EC" id="3.2.1.14"/>
    </reaction>
</comment>
<comment type="similarity">
    <text evidence="14">Belongs to the glycosyl hydrolase 16 family. CRH1 subfamily.</text>
</comment>
<keyword evidence="4" id="KW-0336">GPI-anchor</keyword>
<name>A0A9P4H1K4_9PLEO</name>
<dbReference type="OrthoDB" id="4781at2759"/>
<evidence type="ECO:0000256" key="6">
    <source>
        <dbReference type="ARBA" id="ARBA00022679"/>
    </source>
</evidence>
<dbReference type="Proteomes" id="UP000799777">
    <property type="component" value="Unassembled WGS sequence"/>
</dbReference>
<evidence type="ECO:0000256" key="4">
    <source>
        <dbReference type="ARBA" id="ARBA00022622"/>
    </source>
</evidence>
<feature type="region of interest" description="Disordered" evidence="18">
    <location>
        <begin position="267"/>
        <end position="303"/>
    </location>
</feature>
<evidence type="ECO:0000313" key="21">
    <source>
        <dbReference type="EMBL" id="KAF2025930.1"/>
    </source>
</evidence>
<dbReference type="PROSITE" id="PS51257">
    <property type="entry name" value="PROKAR_LIPOPROTEIN"/>
    <property type="match status" value="1"/>
</dbReference>
<dbReference type="PROSITE" id="PS51762">
    <property type="entry name" value="GH16_2"/>
    <property type="match status" value="1"/>
</dbReference>
<feature type="chain" id="PRO_5040272210" description="chitinase" evidence="19">
    <location>
        <begin position="24"/>
        <end position="336"/>
    </location>
</feature>